<dbReference type="RefSeq" id="WP_304435466.1">
    <property type="nucleotide sequence ID" value="NZ_JAUKUC010000001.1"/>
</dbReference>
<evidence type="ECO:0000313" key="2">
    <source>
        <dbReference type="Proteomes" id="UP001168579"/>
    </source>
</evidence>
<comment type="caution">
    <text evidence="1">The sequence shown here is derived from an EMBL/GenBank/DDBJ whole genome shotgun (WGS) entry which is preliminary data.</text>
</comment>
<gene>
    <name evidence="1" type="ORF">Q2T41_06870</name>
</gene>
<name>A0ABT8RN77_9FLAO</name>
<reference evidence="1" key="1">
    <citation type="journal article" date="2014" name="Int. J. Syst. Evol. Microbiol.">
        <title>Complete genome of a new Firmicutes species belonging to the dominant human colonic microbiota ('Ruminococcus bicirculans') reveals two chromosomes and a selective capacity to utilize plant glucans.</title>
        <authorList>
            <consortium name="NISC Comparative Sequencing Program"/>
            <person name="Wegmann U."/>
            <person name="Louis P."/>
            <person name="Goesmann A."/>
            <person name="Henrissat B."/>
            <person name="Duncan S.H."/>
            <person name="Flint H.J."/>
        </authorList>
    </citation>
    <scope>NUCLEOTIDE SEQUENCE</scope>
    <source>
        <strain evidence="1">CECT 8869</strain>
    </source>
</reference>
<dbReference type="Proteomes" id="UP001168579">
    <property type="component" value="Unassembled WGS sequence"/>
</dbReference>
<organism evidence="1 2">
    <name type="scientific">Maribacter confluentis</name>
    <dbReference type="NCBI Taxonomy" id="1656093"/>
    <lineage>
        <taxon>Bacteria</taxon>
        <taxon>Pseudomonadati</taxon>
        <taxon>Bacteroidota</taxon>
        <taxon>Flavobacteriia</taxon>
        <taxon>Flavobacteriales</taxon>
        <taxon>Flavobacteriaceae</taxon>
        <taxon>Maribacter</taxon>
    </lineage>
</organism>
<evidence type="ECO:0000313" key="1">
    <source>
        <dbReference type="EMBL" id="MDO1512375.1"/>
    </source>
</evidence>
<accession>A0ABT8RN77</accession>
<sequence length="212" mass="25264">MVALFVDCKTETNKIKQESENSIVRKDTTIEKETPNYFQYEEYKVGHVNDGYGKRFYIDSLHYNAVVKYYPSDSTKLWFKHYDDFVNDTTLFKEYYKNGNLKFIKKKTYHNFIPIGVWEFYKRNGELKETLDFDNKYYVSFQKAITIAKVNGIKKPFETQISGDSTCWKIIHWRNVKFDSLSNRGLDVGSGIEINRFNGHADKFQTERRRVR</sequence>
<reference evidence="1" key="2">
    <citation type="submission" date="2023-06" db="EMBL/GenBank/DDBJ databases">
        <authorList>
            <person name="Lucena T."/>
            <person name="Sun Q."/>
        </authorList>
    </citation>
    <scope>NUCLEOTIDE SEQUENCE</scope>
    <source>
        <strain evidence="1">CECT 8869</strain>
    </source>
</reference>
<proteinExistence type="predicted"/>
<protein>
    <submittedName>
        <fullName evidence="1">Uncharacterized protein</fullName>
    </submittedName>
</protein>
<dbReference type="EMBL" id="JAUKUC010000001">
    <property type="protein sequence ID" value="MDO1512375.1"/>
    <property type="molecule type" value="Genomic_DNA"/>
</dbReference>
<keyword evidence="2" id="KW-1185">Reference proteome</keyword>